<evidence type="ECO:0008006" key="3">
    <source>
        <dbReference type="Google" id="ProtNLM"/>
    </source>
</evidence>
<reference evidence="1 2" key="1">
    <citation type="submission" date="2023-07" db="EMBL/GenBank/DDBJ databases">
        <title>Sequencing the genomes of 1000 actinobacteria strains.</title>
        <authorList>
            <person name="Klenk H.-P."/>
        </authorList>
    </citation>
    <scope>NUCLEOTIDE SEQUENCE [LARGE SCALE GENOMIC DNA]</scope>
    <source>
        <strain evidence="1 2">GD13</strain>
    </source>
</reference>
<dbReference type="EMBL" id="JAUSQM010000001">
    <property type="protein sequence ID" value="MDP9822047.1"/>
    <property type="molecule type" value="Genomic_DNA"/>
</dbReference>
<organism evidence="1 2">
    <name type="scientific">Nocardioides massiliensis</name>
    <dbReference type="NCBI Taxonomy" id="1325935"/>
    <lineage>
        <taxon>Bacteria</taxon>
        <taxon>Bacillati</taxon>
        <taxon>Actinomycetota</taxon>
        <taxon>Actinomycetes</taxon>
        <taxon>Propionibacteriales</taxon>
        <taxon>Nocardioidaceae</taxon>
        <taxon>Nocardioides</taxon>
    </lineage>
</organism>
<protein>
    <recommendedName>
        <fullName evidence="3">Nucleotidyltransferase domain-containing protein</fullName>
    </recommendedName>
</protein>
<evidence type="ECO:0000313" key="1">
    <source>
        <dbReference type="EMBL" id="MDP9822047.1"/>
    </source>
</evidence>
<dbReference type="Proteomes" id="UP001240447">
    <property type="component" value="Unassembled WGS sequence"/>
</dbReference>
<dbReference type="RefSeq" id="WP_306825034.1">
    <property type="nucleotide sequence ID" value="NZ_JAUSQM010000001.1"/>
</dbReference>
<sequence length="264" mass="28599">MEWTDPEALPREVEAVCAEFLALADEAVPGLVEGLHLRGSLGFGEWYAGRSDVDYVAVLTRSPAAVVEVLASVHDRLAAAYPSPAFDGIHLVGEDLLAGPAATPDRPCTLQGRFLPAARKELTPVTWHELAEHAVSVRGEVPLRLWRDAQALREHTRTNLATYWAGQIDALDGFRADAGIADVAWVVLGVARLHHLLVHGRLTSKNGAGRHVVDHFGEDWRLLASEVLAWRVTGDPVGLLSREELVDQAVKFGRLVVADGSGRA</sequence>
<keyword evidence="2" id="KW-1185">Reference proteome</keyword>
<evidence type="ECO:0000313" key="2">
    <source>
        <dbReference type="Proteomes" id="UP001240447"/>
    </source>
</evidence>
<name>A0ABT9NP42_9ACTN</name>
<comment type="caution">
    <text evidence="1">The sequence shown here is derived from an EMBL/GenBank/DDBJ whole genome shotgun (WGS) entry which is preliminary data.</text>
</comment>
<proteinExistence type="predicted"/>
<gene>
    <name evidence="1" type="ORF">J2S59_001856</name>
</gene>
<accession>A0ABT9NP42</accession>